<reference evidence="4" key="1">
    <citation type="journal article" date="2019" name="Int. J. Syst. Evol. Microbiol.">
        <title>The Global Catalogue of Microorganisms (GCM) 10K type strain sequencing project: providing services to taxonomists for standard genome sequencing and annotation.</title>
        <authorList>
            <consortium name="The Broad Institute Genomics Platform"/>
            <consortium name="The Broad Institute Genome Sequencing Center for Infectious Disease"/>
            <person name="Wu L."/>
            <person name="Ma J."/>
        </authorList>
    </citation>
    <scope>NUCLEOTIDE SEQUENCE [LARGE SCALE GENOMIC DNA]</scope>
    <source>
        <strain evidence="4">NBRC 110044</strain>
    </source>
</reference>
<dbReference type="PANTHER" id="PTHR39576">
    <property type="entry name" value="ATTACHING AND EFFACING PROTEIN HOMOLOG-RELATED-RELATED"/>
    <property type="match status" value="1"/>
</dbReference>
<dbReference type="InterPro" id="IPR013783">
    <property type="entry name" value="Ig-like_fold"/>
</dbReference>
<dbReference type="InterPro" id="IPR008964">
    <property type="entry name" value="Invasin/intimin_cell_adhesion"/>
</dbReference>
<dbReference type="InterPro" id="IPR003344">
    <property type="entry name" value="Big_1_dom"/>
</dbReference>
<dbReference type="EMBL" id="BSOG01000003">
    <property type="protein sequence ID" value="GLR13901.1"/>
    <property type="molecule type" value="Genomic_DNA"/>
</dbReference>
<dbReference type="PROSITE" id="PS51127">
    <property type="entry name" value="BIG1"/>
    <property type="match status" value="2"/>
</dbReference>
<keyword evidence="4" id="KW-1185">Reference proteome</keyword>
<dbReference type="SMART" id="SM00634">
    <property type="entry name" value="BID_1"/>
    <property type="match status" value="5"/>
</dbReference>
<name>A0ABQ5YH60_9NEIS</name>
<proteinExistence type="inferred from homology"/>
<protein>
    <recommendedName>
        <fullName evidence="2">Big-1 domain-containing protein</fullName>
    </recommendedName>
</protein>
<dbReference type="InterPro" id="IPR051715">
    <property type="entry name" value="Intimin-Invasin_domain"/>
</dbReference>
<dbReference type="SUPFAM" id="SSF49373">
    <property type="entry name" value="Invasin/intimin cell-adhesion fragments"/>
    <property type="match status" value="5"/>
</dbReference>
<dbReference type="RefSeq" id="WP_284197000.1">
    <property type="nucleotide sequence ID" value="NZ_BSOG01000003.1"/>
</dbReference>
<organism evidence="3 4">
    <name type="scientific">Chitinimonas prasina</name>
    <dbReference type="NCBI Taxonomy" id="1434937"/>
    <lineage>
        <taxon>Bacteria</taxon>
        <taxon>Pseudomonadati</taxon>
        <taxon>Pseudomonadota</taxon>
        <taxon>Betaproteobacteria</taxon>
        <taxon>Neisseriales</taxon>
        <taxon>Chitinibacteraceae</taxon>
        <taxon>Chitinimonas</taxon>
    </lineage>
</organism>
<dbReference type="Proteomes" id="UP001156706">
    <property type="component" value="Unassembled WGS sequence"/>
</dbReference>
<evidence type="ECO:0000259" key="2">
    <source>
        <dbReference type="PROSITE" id="PS51127"/>
    </source>
</evidence>
<feature type="domain" description="Big-1" evidence="2">
    <location>
        <begin position="237"/>
        <end position="334"/>
    </location>
</feature>
<dbReference type="PANTHER" id="PTHR39576:SF1">
    <property type="entry name" value="INVASIN"/>
    <property type="match status" value="1"/>
</dbReference>
<feature type="domain" description="Big-1" evidence="2">
    <location>
        <begin position="141"/>
        <end position="234"/>
    </location>
</feature>
<gene>
    <name evidence="3" type="ORF">GCM10007907_26910</name>
</gene>
<evidence type="ECO:0000313" key="4">
    <source>
        <dbReference type="Proteomes" id="UP001156706"/>
    </source>
</evidence>
<dbReference type="Gene3D" id="2.60.40.10">
    <property type="entry name" value="Immunoglobulins"/>
    <property type="match status" value="5"/>
</dbReference>
<evidence type="ECO:0000313" key="3">
    <source>
        <dbReference type="EMBL" id="GLR13901.1"/>
    </source>
</evidence>
<comment type="caution">
    <text evidence="3">The sequence shown here is derived from an EMBL/GenBank/DDBJ whole genome shotgun (WGS) entry which is preliminary data.</text>
</comment>
<accession>A0ABQ5YH60</accession>
<comment type="similarity">
    <text evidence="1">Belongs to the intimin/invasin family.</text>
</comment>
<dbReference type="PROSITE" id="PS51257">
    <property type="entry name" value="PROKAR_LIPOPROTEIN"/>
    <property type="match status" value="1"/>
</dbReference>
<sequence>MRKFSIWHELWRFALVLVAIALASCGGPGGSDSEASKQESLILTMSSSSLAAGQPATVTAVLKDGAGVAKVGQTITFTTDPLFGIMTPASGVWITDSTGTATITLSSGPNIGSASITATSASGTKSSLSYNNTSVGVSVASLQLLVSSGNLLADGASTVDVTALVKDANNNTVSGQTVVFSASSGALTVTNNGISDAAGRASAVLSSGDDKTSRDITITAKVGSLTATGSVRLAGTKITIAGVNSLVVGNNTQLTIRLQDGAGRAIAGQSLTLGSIIGNTFSVNGSNATSVITDSSGQATVRYNATNPGTDNITASALNERGALAMTVSNQSFTVAAAPGQPGTSFPAGSSPEFNLDTPVVITARYLVAGVPQVGKTVSFTSTRGTVSPSSAVTDASGSAYVVAQADTAGAAVITAESGAVSSQYPVEFVSIAPNKLNLQVESPTVAPRGKTAITATVRDSKNNLVKNKTVSFTLSDTTGGTLSVAKGITDSAGQTSTTYTAGNSTSSKDSVVITATVQDTAVTSTARLTVAGQALFVRLGTGNTIDVVSATEYGKPYTAIVTDAAGNPVANAEVTFSVVPEMYFKGHHYWTGTFWVPTGGLQQFTTTDPACPVGSYQVGNNGQTPPTLSCVRTLARTQCDNEDTFIDPLNGVGANNGILEPGEDFNGNRELDPGFTAAATPAKVLTNSAGSATIRVGYTKDKANWVKVALTARATVQGSEAASTVYFDLTGLAADYDDVAVSPPGATSPFGAAQDCSNPN</sequence>
<evidence type="ECO:0000256" key="1">
    <source>
        <dbReference type="ARBA" id="ARBA00010116"/>
    </source>
</evidence>
<dbReference type="Pfam" id="PF02369">
    <property type="entry name" value="Big_1"/>
    <property type="match status" value="1"/>
</dbReference>